<gene>
    <name evidence="3" type="ORF">DdX_07009</name>
</gene>
<feature type="compositionally biased region" description="Basic residues" evidence="1">
    <location>
        <begin position="77"/>
        <end position="90"/>
    </location>
</feature>
<evidence type="ECO:0000256" key="1">
    <source>
        <dbReference type="SAM" id="MobiDB-lite"/>
    </source>
</evidence>
<evidence type="ECO:0000313" key="4">
    <source>
        <dbReference type="Proteomes" id="UP001201812"/>
    </source>
</evidence>
<feature type="region of interest" description="Disordered" evidence="1">
    <location>
        <begin position="67"/>
        <end position="96"/>
    </location>
</feature>
<comment type="caution">
    <text evidence="3">The sequence shown here is derived from an EMBL/GenBank/DDBJ whole genome shotgun (WGS) entry which is preliminary data.</text>
</comment>
<keyword evidence="2" id="KW-0732">Signal</keyword>
<protein>
    <submittedName>
        <fullName evidence="3">Uncharacterized protein</fullName>
    </submittedName>
</protein>
<feature type="signal peptide" evidence="2">
    <location>
        <begin position="1"/>
        <end position="25"/>
    </location>
</feature>
<dbReference type="Proteomes" id="UP001201812">
    <property type="component" value="Unassembled WGS sequence"/>
</dbReference>
<sequence>MKDFIVCSPLSFALILTFMWSFVECRPTREDSENNVEAAELEQLLERTMQEIRHIRHKAHVQHRFSDENNHQEPRHVVQHRHRRHKKKRRSLADDKADISNTNKVMLRRARSKHLMLTKPFWPWP</sequence>
<organism evidence="3 4">
    <name type="scientific">Ditylenchus destructor</name>
    <dbReference type="NCBI Taxonomy" id="166010"/>
    <lineage>
        <taxon>Eukaryota</taxon>
        <taxon>Metazoa</taxon>
        <taxon>Ecdysozoa</taxon>
        <taxon>Nematoda</taxon>
        <taxon>Chromadorea</taxon>
        <taxon>Rhabditida</taxon>
        <taxon>Tylenchina</taxon>
        <taxon>Tylenchomorpha</taxon>
        <taxon>Sphaerularioidea</taxon>
        <taxon>Anguinidae</taxon>
        <taxon>Anguininae</taxon>
        <taxon>Ditylenchus</taxon>
    </lineage>
</organism>
<dbReference type="AlphaFoldDB" id="A0AAD4R8H0"/>
<dbReference type="EMBL" id="JAKKPZ010000009">
    <property type="protein sequence ID" value="KAI1717270.1"/>
    <property type="molecule type" value="Genomic_DNA"/>
</dbReference>
<proteinExistence type="predicted"/>
<reference evidence="3" key="1">
    <citation type="submission" date="2022-01" db="EMBL/GenBank/DDBJ databases">
        <title>Genome Sequence Resource for Two Populations of Ditylenchus destructor, the Migratory Endoparasitic Phytonematode.</title>
        <authorList>
            <person name="Zhang H."/>
            <person name="Lin R."/>
            <person name="Xie B."/>
        </authorList>
    </citation>
    <scope>NUCLEOTIDE SEQUENCE</scope>
    <source>
        <strain evidence="3">BazhouSP</strain>
    </source>
</reference>
<accession>A0AAD4R8H0</accession>
<evidence type="ECO:0000313" key="3">
    <source>
        <dbReference type="EMBL" id="KAI1717270.1"/>
    </source>
</evidence>
<name>A0AAD4R8H0_9BILA</name>
<keyword evidence="4" id="KW-1185">Reference proteome</keyword>
<evidence type="ECO:0000256" key="2">
    <source>
        <dbReference type="SAM" id="SignalP"/>
    </source>
</evidence>
<feature type="chain" id="PRO_5042258981" evidence="2">
    <location>
        <begin position="26"/>
        <end position="125"/>
    </location>
</feature>
<feature type="compositionally biased region" description="Basic and acidic residues" evidence="1">
    <location>
        <begin position="67"/>
        <end position="76"/>
    </location>
</feature>